<dbReference type="SUPFAM" id="SSF56112">
    <property type="entry name" value="Protein kinase-like (PK-like)"/>
    <property type="match status" value="1"/>
</dbReference>
<dbReference type="GO" id="GO:0010389">
    <property type="term" value="P:regulation of G2/M transition of mitotic cell cycle"/>
    <property type="evidence" value="ECO:0007669"/>
    <property type="project" value="TreeGrafter"/>
</dbReference>
<name>A0A0C2NJ27_THEKT</name>
<dbReference type="Pfam" id="PF00069">
    <property type="entry name" value="Pkinase"/>
    <property type="match status" value="1"/>
</dbReference>
<dbReference type="EC" id="2.7.11.22" evidence="2"/>
<evidence type="ECO:0000313" key="12">
    <source>
        <dbReference type="Proteomes" id="UP000031668"/>
    </source>
</evidence>
<dbReference type="GO" id="GO:0004693">
    <property type="term" value="F:cyclin-dependent protein serine/threonine kinase activity"/>
    <property type="evidence" value="ECO:0007669"/>
    <property type="project" value="UniProtKB-EC"/>
</dbReference>
<dbReference type="InterPro" id="IPR011009">
    <property type="entry name" value="Kinase-like_dom_sf"/>
</dbReference>
<dbReference type="EMBL" id="JWZT01000567">
    <property type="protein sequence ID" value="KII74027.1"/>
    <property type="molecule type" value="Genomic_DNA"/>
</dbReference>
<evidence type="ECO:0000256" key="1">
    <source>
        <dbReference type="ARBA" id="ARBA00006485"/>
    </source>
</evidence>
<keyword evidence="12" id="KW-1185">Reference proteome</keyword>
<keyword evidence="3" id="KW-0723">Serine/threonine-protein kinase</keyword>
<accession>A0A0C2NJ27</accession>
<dbReference type="FunFam" id="1.10.510.10:FF:000574">
    <property type="entry name" value="Cell division related protein kinase 2"/>
    <property type="match status" value="1"/>
</dbReference>
<dbReference type="PROSITE" id="PS00108">
    <property type="entry name" value="PROTEIN_KINASE_ST"/>
    <property type="match status" value="1"/>
</dbReference>
<comment type="catalytic activity">
    <reaction evidence="9">
        <text>L-seryl-[protein] + ATP = O-phospho-L-seryl-[protein] + ADP + H(+)</text>
        <dbReference type="Rhea" id="RHEA:17989"/>
        <dbReference type="Rhea" id="RHEA-COMP:9863"/>
        <dbReference type="Rhea" id="RHEA-COMP:11604"/>
        <dbReference type="ChEBI" id="CHEBI:15378"/>
        <dbReference type="ChEBI" id="CHEBI:29999"/>
        <dbReference type="ChEBI" id="CHEBI:30616"/>
        <dbReference type="ChEBI" id="CHEBI:83421"/>
        <dbReference type="ChEBI" id="CHEBI:456216"/>
        <dbReference type="EC" id="2.7.11.22"/>
    </reaction>
</comment>
<keyword evidence="7" id="KW-0067">ATP-binding</keyword>
<comment type="catalytic activity">
    <reaction evidence="8">
        <text>L-threonyl-[protein] + ATP = O-phospho-L-threonyl-[protein] + ADP + H(+)</text>
        <dbReference type="Rhea" id="RHEA:46608"/>
        <dbReference type="Rhea" id="RHEA-COMP:11060"/>
        <dbReference type="Rhea" id="RHEA-COMP:11605"/>
        <dbReference type="ChEBI" id="CHEBI:15378"/>
        <dbReference type="ChEBI" id="CHEBI:30013"/>
        <dbReference type="ChEBI" id="CHEBI:30616"/>
        <dbReference type="ChEBI" id="CHEBI:61977"/>
        <dbReference type="ChEBI" id="CHEBI:456216"/>
        <dbReference type="EC" id="2.7.11.22"/>
    </reaction>
</comment>
<dbReference type="SMART" id="SM00220">
    <property type="entry name" value="S_TKc"/>
    <property type="match status" value="1"/>
</dbReference>
<evidence type="ECO:0000256" key="4">
    <source>
        <dbReference type="ARBA" id="ARBA00022679"/>
    </source>
</evidence>
<protein>
    <recommendedName>
        <fullName evidence="2">cyclin-dependent kinase</fullName>
        <ecNumber evidence="2">2.7.11.22</ecNumber>
    </recommendedName>
</protein>
<dbReference type="PANTHER" id="PTHR24056">
    <property type="entry name" value="CELL DIVISION PROTEIN KINASE"/>
    <property type="match status" value="1"/>
</dbReference>
<dbReference type="InterPro" id="IPR050108">
    <property type="entry name" value="CDK"/>
</dbReference>
<gene>
    <name evidence="11" type="ORF">RF11_00011</name>
</gene>
<evidence type="ECO:0000256" key="7">
    <source>
        <dbReference type="ARBA" id="ARBA00022840"/>
    </source>
</evidence>
<dbReference type="PANTHER" id="PTHR24056:SF254">
    <property type="entry name" value="CYCLIN-DEPENDENT KINASE 2"/>
    <property type="match status" value="1"/>
</dbReference>
<dbReference type="OrthoDB" id="1732493at2759"/>
<keyword evidence="6 11" id="KW-0418">Kinase</keyword>
<dbReference type="OMA" id="HCHENRI"/>
<dbReference type="InterPro" id="IPR000719">
    <property type="entry name" value="Prot_kinase_dom"/>
</dbReference>
<dbReference type="GO" id="GO:0030332">
    <property type="term" value="F:cyclin binding"/>
    <property type="evidence" value="ECO:0007669"/>
    <property type="project" value="TreeGrafter"/>
</dbReference>
<sequence>MIISIHEGVPSSAIREISVLKEFRHPNIIRLLEVVYEERKKLCLVFENMQQDLKKYMNHTALPHHQAMKMLNQILSGTAYCHSHRIIHRDIKPQNILVDVDGNVKLADFGLARCFGIPLRQYTHEVVTLWYRAPEILLRDDYYSSSVDIWSIGCIFAEMLAGRPLFTGDSEIDQLYKIFMILGTPDKLTWPEIENLQYFNINWPKWKPKSIENVVEGIFSSQADILKKMLVYEPFNRISARMALDMLNID</sequence>
<dbReference type="PROSITE" id="PS50011">
    <property type="entry name" value="PROTEIN_KINASE_DOM"/>
    <property type="match status" value="1"/>
</dbReference>
<dbReference type="GO" id="GO:0010468">
    <property type="term" value="P:regulation of gene expression"/>
    <property type="evidence" value="ECO:0007669"/>
    <property type="project" value="TreeGrafter"/>
</dbReference>
<organism evidence="11 12">
    <name type="scientific">Thelohanellus kitauei</name>
    <name type="common">Myxosporean</name>
    <dbReference type="NCBI Taxonomy" id="669202"/>
    <lineage>
        <taxon>Eukaryota</taxon>
        <taxon>Metazoa</taxon>
        <taxon>Cnidaria</taxon>
        <taxon>Myxozoa</taxon>
        <taxon>Myxosporea</taxon>
        <taxon>Bivalvulida</taxon>
        <taxon>Platysporina</taxon>
        <taxon>Myxobolidae</taxon>
        <taxon>Thelohanellus</taxon>
    </lineage>
</organism>
<dbReference type="AlphaFoldDB" id="A0A0C2NJ27"/>
<dbReference type="GO" id="GO:0005737">
    <property type="term" value="C:cytoplasm"/>
    <property type="evidence" value="ECO:0007669"/>
    <property type="project" value="TreeGrafter"/>
</dbReference>
<keyword evidence="4" id="KW-0808">Transferase</keyword>
<dbReference type="Proteomes" id="UP000031668">
    <property type="component" value="Unassembled WGS sequence"/>
</dbReference>
<feature type="domain" description="Protein kinase" evidence="10">
    <location>
        <begin position="1"/>
        <end position="250"/>
    </location>
</feature>
<comment type="similarity">
    <text evidence="1">Belongs to the protein kinase superfamily. CMGC Ser/Thr protein kinase family. CDC2/CDKX subfamily.</text>
</comment>
<evidence type="ECO:0000256" key="9">
    <source>
        <dbReference type="ARBA" id="ARBA00048367"/>
    </source>
</evidence>
<comment type="caution">
    <text evidence="11">The sequence shown here is derived from an EMBL/GenBank/DDBJ whole genome shotgun (WGS) entry which is preliminary data.</text>
</comment>
<evidence type="ECO:0000256" key="6">
    <source>
        <dbReference type="ARBA" id="ARBA00022777"/>
    </source>
</evidence>
<dbReference type="GO" id="GO:0000307">
    <property type="term" value="C:cyclin-dependent protein kinase holoenzyme complex"/>
    <property type="evidence" value="ECO:0007669"/>
    <property type="project" value="TreeGrafter"/>
</dbReference>
<evidence type="ECO:0000256" key="5">
    <source>
        <dbReference type="ARBA" id="ARBA00022741"/>
    </source>
</evidence>
<dbReference type="CDD" id="cd07829">
    <property type="entry name" value="STKc_CDK_like"/>
    <property type="match status" value="1"/>
</dbReference>
<reference evidence="11 12" key="1">
    <citation type="journal article" date="2014" name="Genome Biol. Evol.">
        <title>The genome of the myxosporean Thelohanellus kitauei shows adaptations to nutrient acquisition within its fish host.</title>
        <authorList>
            <person name="Yang Y."/>
            <person name="Xiong J."/>
            <person name="Zhou Z."/>
            <person name="Huo F."/>
            <person name="Miao W."/>
            <person name="Ran C."/>
            <person name="Liu Y."/>
            <person name="Zhang J."/>
            <person name="Feng J."/>
            <person name="Wang M."/>
            <person name="Wang M."/>
            <person name="Wang L."/>
            <person name="Yao B."/>
        </authorList>
    </citation>
    <scope>NUCLEOTIDE SEQUENCE [LARGE SCALE GENOMIC DNA]</scope>
    <source>
        <strain evidence="11">Wuqing</strain>
    </source>
</reference>
<dbReference type="InterPro" id="IPR008271">
    <property type="entry name" value="Ser/Thr_kinase_AS"/>
</dbReference>
<dbReference type="Gene3D" id="3.30.200.20">
    <property type="entry name" value="Phosphorylase Kinase, domain 1"/>
    <property type="match status" value="1"/>
</dbReference>
<dbReference type="Gene3D" id="1.10.510.10">
    <property type="entry name" value="Transferase(Phosphotransferase) domain 1"/>
    <property type="match status" value="1"/>
</dbReference>
<evidence type="ECO:0000256" key="3">
    <source>
        <dbReference type="ARBA" id="ARBA00022527"/>
    </source>
</evidence>
<dbReference type="GO" id="GO:0005634">
    <property type="term" value="C:nucleus"/>
    <property type="evidence" value="ECO:0007669"/>
    <property type="project" value="TreeGrafter"/>
</dbReference>
<evidence type="ECO:0000259" key="10">
    <source>
        <dbReference type="PROSITE" id="PS50011"/>
    </source>
</evidence>
<evidence type="ECO:0000256" key="8">
    <source>
        <dbReference type="ARBA" id="ARBA00047811"/>
    </source>
</evidence>
<proteinExistence type="inferred from homology"/>
<dbReference type="GO" id="GO:0005524">
    <property type="term" value="F:ATP binding"/>
    <property type="evidence" value="ECO:0007669"/>
    <property type="project" value="UniProtKB-KW"/>
</dbReference>
<evidence type="ECO:0000256" key="2">
    <source>
        <dbReference type="ARBA" id="ARBA00012425"/>
    </source>
</evidence>
<evidence type="ECO:0000313" key="11">
    <source>
        <dbReference type="EMBL" id="KII74027.1"/>
    </source>
</evidence>
<dbReference type="GO" id="GO:0007165">
    <property type="term" value="P:signal transduction"/>
    <property type="evidence" value="ECO:0007669"/>
    <property type="project" value="TreeGrafter"/>
</dbReference>
<dbReference type="GO" id="GO:0000082">
    <property type="term" value="P:G1/S transition of mitotic cell cycle"/>
    <property type="evidence" value="ECO:0007669"/>
    <property type="project" value="TreeGrafter"/>
</dbReference>
<keyword evidence="5" id="KW-0547">Nucleotide-binding</keyword>